<dbReference type="InterPro" id="IPR050463">
    <property type="entry name" value="Gfo/Idh/MocA_oxidrdct_glycsds"/>
</dbReference>
<feature type="non-terminal residue" evidence="3">
    <location>
        <position position="1"/>
    </location>
</feature>
<name>A0A382LGC6_9ZZZZ</name>
<dbReference type="SUPFAM" id="SSF51735">
    <property type="entry name" value="NAD(P)-binding Rossmann-fold domains"/>
    <property type="match status" value="1"/>
</dbReference>
<keyword evidence="1" id="KW-0560">Oxidoreductase</keyword>
<dbReference type="Gene3D" id="3.40.50.720">
    <property type="entry name" value="NAD(P)-binding Rossmann-like Domain"/>
    <property type="match status" value="1"/>
</dbReference>
<dbReference type="EMBL" id="UINC01086878">
    <property type="protein sequence ID" value="SVC35739.1"/>
    <property type="molecule type" value="Genomic_DNA"/>
</dbReference>
<sequence>HAAGYAAVENVDLVAVSDSITEKVETIQKRYNVPEGYTNYREMIEREQPDIVSVATRPGSHAEITIFAAKNGVKGIYCEKSLCCSMAEADAMVEACTNHNVKFNYGTNRRYQAIYWKMRELIETGEIGDLQCIICHCGISAAQWMHTHTSDMMMYLAGDPEIEFVQGHIIANDSDWEENRLNIDPGIPMGYVLFKNGIFGYQLAAGGYEFEASGSKGKLRMLANGSGLQCQIGHEQPRLVEGIPRQRGTVTCIQNLIQAIETDSQTLGNIQLAHRSQEMILGFIESHRNEGRRVKFPLGDRNMYVGKKDW</sequence>
<dbReference type="InterPro" id="IPR036291">
    <property type="entry name" value="NAD(P)-bd_dom_sf"/>
</dbReference>
<dbReference type="Gene3D" id="3.30.360.10">
    <property type="entry name" value="Dihydrodipicolinate Reductase, domain 2"/>
    <property type="match status" value="1"/>
</dbReference>
<evidence type="ECO:0000259" key="2">
    <source>
        <dbReference type="Pfam" id="PF01408"/>
    </source>
</evidence>
<dbReference type="GO" id="GO:0016491">
    <property type="term" value="F:oxidoreductase activity"/>
    <property type="evidence" value="ECO:0007669"/>
    <property type="project" value="UniProtKB-KW"/>
</dbReference>
<dbReference type="GO" id="GO:0000166">
    <property type="term" value="F:nucleotide binding"/>
    <property type="evidence" value="ECO:0007669"/>
    <property type="project" value="InterPro"/>
</dbReference>
<dbReference type="PANTHER" id="PTHR43818:SF11">
    <property type="entry name" value="BCDNA.GH03377"/>
    <property type="match status" value="1"/>
</dbReference>
<accession>A0A382LGC6</accession>
<dbReference type="InterPro" id="IPR000683">
    <property type="entry name" value="Gfo/Idh/MocA-like_OxRdtase_N"/>
</dbReference>
<organism evidence="3">
    <name type="scientific">marine metagenome</name>
    <dbReference type="NCBI Taxonomy" id="408172"/>
    <lineage>
        <taxon>unclassified sequences</taxon>
        <taxon>metagenomes</taxon>
        <taxon>ecological metagenomes</taxon>
    </lineage>
</organism>
<dbReference type="PANTHER" id="PTHR43818">
    <property type="entry name" value="BCDNA.GH03377"/>
    <property type="match status" value="1"/>
</dbReference>
<dbReference type="AlphaFoldDB" id="A0A382LGC6"/>
<dbReference type="Pfam" id="PF01408">
    <property type="entry name" value="GFO_IDH_MocA"/>
    <property type="match status" value="1"/>
</dbReference>
<proteinExistence type="predicted"/>
<gene>
    <name evidence="3" type="ORF">METZ01_LOCUS288593</name>
</gene>
<evidence type="ECO:0000256" key="1">
    <source>
        <dbReference type="ARBA" id="ARBA00023002"/>
    </source>
</evidence>
<evidence type="ECO:0000313" key="3">
    <source>
        <dbReference type="EMBL" id="SVC35739.1"/>
    </source>
</evidence>
<reference evidence="3" key="1">
    <citation type="submission" date="2018-05" db="EMBL/GenBank/DDBJ databases">
        <authorList>
            <person name="Lanie J.A."/>
            <person name="Ng W.-L."/>
            <person name="Kazmierczak K.M."/>
            <person name="Andrzejewski T.M."/>
            <person name="Davidsen T.M."/>
            <person name="Wayne K.J."/>
            <person name="Tettelin H."/>
            <person name="Glass J.I."/>
            <person name="Rusch D."/>
            <person name="Podicherti R."/>
            <person name="Tsui H.-C.T."/>
            <person name="Winkler M.E."/>
        </authorList>
    </citation>
    <scope>NUCLEOTIDE SEQUENCE</scope>
</reference>
<protein>
    <recommendedName>
        <fullName evidence="2">Gfo/Idh/MocA-like oxidoreductase N-terminal domain-containing protein</fullName>
    </recommendedName>
</protein>
<feature type="domain" description="Gfo/Idh/MocA-like oxidoreductase N-terminal" evidence="2">
    <location>
        <begin position="5"/>
        <end position="105"/>
    </location>
</feature>
<dbReference type="SUPFAM" id="SSF55347">
    <property type="entry name" value="Glyceraldehyde-3-phosphate dehydrogenase-like, C-terminal domain"/>
    <property type="match status" value="1"/>
</dbReference>